<comment type="caution">
    <text evidence="1">The sequence shown here is derived from an EMBL/GenBank/DDBJ whole genome shotgun (WGS) entry which is preliminary data.</text>
</comment>
<dbReference type="Proteomes" id="UP001055811">
    <property type="component" value="Linkage Group LG07"/>
</dbReference>
<organism evidence="1 2">
    <name type="scientific">Cichorium intybus</name>
    <name type="common">Chicory</name>
    <dbReference type="NCBI Taxonomy" id="13427"/>
    <lineage>
        <taxon>Eukaryota</taxon>
        <taxon>Viridiplantae</taxon>
        <taxon>Streptophyta</taxon>
        <taxon>Embryophyta</taxon>
        <taxon>Tracheophyta</taxon>
        <taxon>Spermatophyta</taxon>
        <taxon>Magnoliopsida</taxon>
        <taxon>eudicotyledons</taxon>
        <taxon>Gunneridae</taxon>
        <taxon>Pentapetalae</taxon>
        <taxon>asterids</taxon>
        <taxon>campanulids</taxon>
        <taxon>Asterales</taxon>
        <taxon>Asteraceae</taxon>
        <taxon>Cichorioideae</taxon>
        <taxon>Cichorieae</taxon>
        <taxon>Cichoriinae</taxon>
        <taxon>Cichorium</taxon>
    </lineage>
</organism>
<keyword evidence="2" id="KW-1185">Reference proteome</keyword>
<gene>
    <name evidence="1" type="ORF">L2E82_37445</name>
</gene>
<reference evidence="2" key="1">
    <citation type="journal article" date="2022" name="Mol. Ecol. Resour.">
        <title>The genomes of chicory, endive, great burdock and yacon provide insights into Asteraceae palaeo-polyploidization history and plant inulin production.</title>
        <authorList>
            <person name="Fan W."/>
            <person name="Wang S."/>
            <person name="Wang H."/>
            <person name="Wang A."/>
            <person name="Jiang F."/>
            <person name="Liu H."/>
            <person name="Zhao H."/>
            <person name="Xu D."/>
            <person name="Zhang Y."/>
        </authorList>
    </citation>
    <scope>NUCLEOTIDE SEQUENCE [LARGE SCALE GENOMIC DNA]</scope>
    <source>
        <strain evidence="2">cv. Punajuju</strain>
    </source>
</reference>
<name>A0ACB9AF96_CICIN</name>
<accession>A0ACB9AF96</accession>
<evidence type="ECO:0000313" key="1">
    <source>
        <dbReference type="EMBL" id="KAI3708279.1"/>
    </source>
</evidence>
<sequence>MTSNFLIFGILMASCSLALASDPSPLQDFCVADNTSKVFVNGVLTCTSSSSDVEDGGKSLAARRKQLPSAVEANRGGGGSS</sequence>
<proteinExistence type="predicted"/>
<reference evidence="1 2" key="2">
    <citation type="journal article" date="2022" name="Mol. Ecol. Resour.">
        <title>The genomes of chicory, endive, great burdock and yacon provide insights into Asteraceae paleo-polyploidization history and plant inulin production.</title>
        <authorList>
            <person name="Fan W."/>
            <person name="Wang S."/>
            <person name="Wang H."/>
            <person name="Wang A."/>
            <person name="Jiang F."/>
            <person name="Liu H."/>
            <person name="Zhao H."/>
            <person name="Xu D."/>
            <person name="Zhang Y."/>
        </authorList>
    </citation>
    <scope>NUCLEOTIDE SEQUENCE [LARGE SCALE GENOMIC DNA]</scope>
    <source>
        <strain evidence="2">cv. Punajuju</strain>
        <tissue evidence="1">Leaves</tissue>
    </source>
</reference>
<evidence type="ECO:0000313" key="2">
    <source>
        <dbReference type="Proteomes" id="UP001055811"/>
    </source>
</evidence>
<dbReference type="EMBL" id="CM042015">
    <property type="protein sequence ID" value="KAI3708279.1"/>
    <property type="molecule type" value="Genomic_DNA"/>
</dbReference>
<protein>
    <submittedName>
        <fullName evidence="1">Uncharacterized protein</fullName>
    </submittedName>
</protein>